<sequence length="198" mass="23212">MSPNIIALEGQYIRLEPLTLAHAHALLSIGQKHEDWLYLPRSCFTDLNDVHSWIQSAHRLLAQGEQIPFIIINRFSNQIVGSTRYLDIRPRDHVIEIGYTWLASIAQRTMVNTEAKFLLLQYAFEQMQMRRVELKTDLRNLRSQKAIERLGAIREGILRKHKCVQNDFQRDTVYFSIIDDEWAQVKAKLLERLAIKPF</sequence>
<evidence type="ECO:0000313" key="2">
    <source>
        <dbReference type="EMBL" id="AXI02782.1"/>
    </source>
</evidence>
<dbReference type="EMBL" id="CP031222">
    <property type="protein sequence ID" value="AXI02782.1"/>
    <property type="molecule type" value="Genomic_DNA"/>
</dbReference>
<gene>
    <name evidence="2" type="ORF">HYN46_08000</name>
</gene>
<dbReference type="OrthoDB" id="5295305at2"/>
<dbReference type="PANTHER" id="PTHR43610">
    <property type="entry name" value="BLL6696 PROTEIN"/>
    <property type="match status" value="1"/>
</dbReference>
<keyword evidence="2" id="KW-0808">Transferase</keyword>
<proteinExistence type="predicted"/>
<dbReference type="InterPro" id="IPR000182">
    <property type="entry name" value="GNAT_dom"/>
</dbReference>
<evidence type="ECO:0000313" key="3">
    <source>
        <dbReference type="Proteomes" id="UP000253940"/>
    </source>
</evidence>
<evidence type="ECO:0000259" key="1">
    <source>
        <dbReference type="PROSITE" id="PS51186"/>
    </source>
</evidence>
<dbReference type="RefSeq" id="WP_114898892.1">
    <property type="nucleotide sequence ID" value="NZ_CP031222.1"/>
</dbReference>
<dbReference type="PROSITE" id="PS51186">
    <property type="entry name" value="GNAT"/>
    <property type="match status" value="1"/>
</dbReference>
<protein>
    <submittedName>
        <fullName evidence="2">N-acetyltransferase</fullName>
    </submittedName>
</protein>
<dbReference type="SUPFAM" id="SSF55729">
    <property type="entry name" value="Acyl-CoA N-acyltransferases (Nat)"/>
    <property type="match status" value="1"/>
</dbReference>
<feature type="domain" description="N-acetyltransferase" evidence="1">
    <location>
        <begin position="13"/>
        <end position="180"/>
    </location>
</feature>
<name>A0A345P673_9GAMM</name>
<reference evidence="2 3" key="1">
    <citation type="submission" date="2018-07" db="EMBL/GenBank/DDBJ databases">
        <title>Genome sequencing of Moraxellaceae gen. HYN0046.</title>
        <authorList>
            <person name="Kim M."/>
            <person name="Yi H."/>
        </authorList>
    </citation>
    <scope>NUCLEOTIDE SEQUENCE [LARGE SCALE GENOMIC DNA]</scope>
    <source>
        <strain evidence="2 3">HYN0046</strain>
    </source>
</reference>
<dbReference type="Pfam" id="PF13302">
    <property type="entry name" value="Acetyltransf_3"/>
    <property type="match status" value="1"/>
</dbReference>
<dbReference type="Gene3D" id="3.40.630.30">
    <property type="match status" value="1"/>
</dbReference>
<dbReference type="GO" id="GO:0016747">
    <property type="term" value="F:acyltransferase activity, transferring groups other than amino-acyl groups"/>
    <property type="evidence" value="ECO:0007669"/>
    <property type="project" value="InterPro"/>
</dbReference>
<dbReference type="KEGG" id="mbah:HYN46_08000"/>
<dbReference type="Proteomes" id="UP000253940">
    <property type="component" value="Chromosome"/>
</dbReference>
<accession>A0A345P673</accession>
<keyword evidence="3" id="KW-1185">Reference proteome</keyword>
<dbReference type="InterPro" id="IPR016181">
    <property type="entry name" value="Acyl_CoA_acyltransferase"/>
</dbReference>
<organism evidence="2 3">
    <name type="scientific">Aquirhabdus parva</name>
    <dbReference type="NCBI Taxonomy" id="2283318"/>
    <lineage>
        <taxon>Bacteria</taxon>
        <taxon>Pseudomonadati</taxon>
        <taxon>Pseudomonadota</taxon>
        <taxon>Gammaproteobacteria</taxon>
        <taxon>Moraxellales</taxon>
        <taxon>Moraxellaceae</taxon>
        <taxon>Aquirhabdus</taxon>
    </lineage>
</organism>
<dbReference type="AlphaFoldDB" id="A0A345P673"/>
<dbReference type="PANTHER" id="PTHR43610:SF1">
    <property type="entry name" value="N-ACETYLTRANSFERASE DOMAIN-CONTAINING PROTEIN"/>
    <property type="match status" value="1"/>
</dbReference>